<dbReference type="EMBL" id="LAZR01001008">
    <property type="protein sequence ID" value="KKN52719.1"/>
    <property type="molecule type" value="Genomic_DNA"/>
</dbReference>
<reference evidence="1" key="1">
    <citation type="journal article" date="2015" name="Nature">
        <title>Complex archaea that bridge the gap between prokaryotes and eukaryotes.</title>
        <authorList>
            <person name="Spang A."/>
            <person name="Saw J.H."/>
            <person name="Jorgensen S.L."/>
            <person name="Zaremba-Niedzwiedzka K."/>
            <person name="Martijn J."/>
            <person name="Lind A.E."/>
            <person name="van Eijk R."/>
            <person name="Schleper C."/>
            <person name="Guy L."/>
            <person name="Ettema T.J."/>
        </authorList>
    </citation>
    <scope>NUCLEOTIDE SEQUENCE</scope>
</reference>
<evidence type="ECO:0000313" key="1">
    <source>
        <dbReference type="EMBL" id="KKN52719.1"/>
    </source>
</evidence>
<dbReference type="AlphaFoldDB" id="A0A0F9RCR4"/>
<feature type="non-terminal residue" evidence="1">
    <location>
        <position position="54"/>
    </location>
</feature>
<accession>A0A0F9RCR4</accession>
<gene>
    <name evidence="1" type="ORF">LCGC14_0610000</name>
</gene>
<sequence>MEVTREQFVEAALLAILSELHKRCHRRMLETITELRADHLLESDDDEAPLTLFG</sequence>
<organism evidence="1">
    <name type="scientific">marine sediment metagenome</name>
    <dbReference type="NCBI Taxonomy" id="412755"/>
    <lineage>
        <taxon>unclassified sequences</taxon>
        <taxon>metagenomes</taxon>
        <taxon>ecological metagenomes</taxon>
    </lineage>
</organism>
<name>A0A0F9RCR4_9ZZZZ</name>
<proteinExistence type="predicted"/>
<comment type="caution">
    <text evidence="1">The sequence shown here is derived from an EMBL/GenBank/DDBJ whole genome shotgun (WGS) entry which is preliminary data.</text>
</comment>
<protein>
    <submittedName>
        <fullName evidence="1">Uncharacterized protein</fullName>
    </submittedName>
</protein>